<gene>
    <name evidence="2" type="ORF">DP119_01635</name>
</gene>
<accession>A0A365K9D0</accession>
<keyword evidence="3" id="KW-1185">Reference proteome</keyword>
<sequence length="227" mass="26252">MHLPMAVKQALQMQSVIVDRLPAHPFSSSNPEILIEELKDWSGTENNGVAVSYFFRQIALFVTAQFSLIHQQGGYFKTPPEKLGYGRIQNYGLPLISFHVESADFIEIPAEQRSEAFRYVLIGQTDALLRQLRRHAKISPITCWENVLGSLAWYYANLQRHYPRMAAEDLEWLMEDQNWEPLRKSQWRNFIGTTPLERAVSVPMRKTCCLYKELAAFDTCTFCPQPH</sequence>
<feature type="domain" description="Aerobactin siderophore biosynthesis IucA/IucC-like C-terminal" evidence="1">
    <location>
        <begin position="105"/>
        <end position="183"/>
    </location>
</feature>
<evidence type="ECO:0000313" key="2">
    <source>
        <dbReference type="EMBL" id="RAZ69386.1"/>
    </source>
</evidence>
<dbReference type="AlphaFoldDB" id="A0A365K9D0"/>
<dbReference type="RefSeq" id="WP_101191473.1">
    <property type="nucleotide sequence ID" value="NZ_QLZQ01000001.1"/>
</dbReference>
<evidence type="ECO:0000259" key="1">
    <source>
        <dbReference type="Pfam" id="PF06276"/>
    </source>
</evidence>
<organism evidence="2 3">
    <name type="scientific">Planococcus maitriensis</name>
    <dbReference type="NCBI Taxonomy" id="221799"/>
    <lineage>
        <taxon>Bacteria</taxon>
        <taxon>Bacillati</taxon>
        <taxon>Bacillota</taxon>
        <taxon>Bacilli</taxon>
        <taxon>Bacillales</taxon>
        <taxon>Caryophanaceae</taxon>
        <taxon>Planococcus</taxon>
    </lineage>
</organism>
<evidence type="ECO:0000313" key="3">
    <source>
        <dbReference type="Proteomes" id="UP000251869"/>
    </source>
</evidence>
<dbReference type="InterPro" id="IPR022770">
    <property type="entry name" value="IucA/IucC-like_C"/>
</dbReference>
<dbReference type="OrthoDB" id="5870636at2"/>
<dbReference type="Proteomes" id="UP000251869">
    <property type="component" value="Unassembled WGS sequence"/>
</dbReference>
<dbReference type="GO" id="GO:0003824">
    <property type="term" value="F:catalytic activity"/>
    <property type="evidence" value="ECO:0007669"/>
    <property type="project" value="UniProtKB-ARBA"/>
</dbReference>
<protein>
    <recommendedName>
        <fullName evidence="1">Aerobactin siderophore biosynthesis IucA/IucC-like C-terminal domain-containing protein</fullName>
    </recommendedName>
</protein>
<dbReference type="EMBL" id="QLZQ01000001">
    <property type="protein sequence ID" value="RAZ69386.1"/>
    <property type="molecule type" value="Genomic_DNA"/>
</dbReference>
<reference evidence="2 3" key="1">
    <citation type="submission" date="2018-06" db="EMBL/GenBank/DDBJ databases">
        <title>The draft genome sequences of strains SCU63 and S1.</title>
        <authorList>
            <person name="Gan L."/>
        </authorList>
    </citation>
    <scope>NUCLEOTIDE SEQUENCE [LARGE SCALE GENOMIC DNA]</scope>
    <source>
        <strain evidence="2 3">S1</strain>
    </source>
</reference>
<name>A0A365K9D0_9BACL</name>
<dbReference type="Pfam" id="PF06276">
    <property type="entry name" value="FhuF"/>
    <property type="match status" value="1"/>
</dbReference>
<proteinExistence type="predicted"/>
<comment type="caution">
    <text evidence="2">The sequence shown here is derived from an EMBL/GenBank/DDBJ whole genome shotgun (WGS) entry which is preliminary data.</text>
</comment>